<dbReference type="Proteomes" id="UP001163321">
    <property type="component" value="Chromosome 8"/>
</dbReference>
<accession>A0ACC0VPW2</accession>
<dbReference type="EMBL" id="CM047587">
    <property type="protein sequence ID" value="KAI9908232.1"/>
    <property type="molecule type" value="Genomic_DNA"/>
</dbReference>
<organism evidence="1 2">
    <name type="scientific">Peronosclerospora sorghi</name>
    <dbReference type="NCBI Taxonomy" id="230839"/>
    <lineage>
        <taxon>Eukaryota</taxon>
        <taxon>Sar</taxon>
        <taxon>Stramenopiles</taxon>
        <taxon>Oomycota</taxon>
        <taxon>Peronosporomycetes</taxon>
        <taxon>Peronosporales</taxon>
        <taxon>Peronosporaceae</taxon>
        <taxon>Peronosclerospora</taxon>
    </lineage>
</organism>
<sequence>MILLSVLYGTAMVILKSEILGAEIPVNTCTKKMVFNCTASSFVVSICMKRQKSGKIPEWVVMCAVDCAVQNMRLMATAYNVGAYWSSGPPITMSQEMKDYLKLDEAGKCLGIFTWVCQRHPPELKRALVSQFRTRLPGFLLDVLLQEILTTFCTLKKSEQQQLV</sequence>
<gene>
    <name evidence="1" type="ORF">PsorP6_003553</name>
</gene>
<keyword evidence="2" id="KW-1185">Reference proteome</keyword>
<proteinExistence type="predicted"/>
<evidence type="ECO:0000313" key="1">
    <source>
        <dbReference type="EMBL" id="KAI9908232.1"/>
    </source>
</evidence>
<reference evidence="1 2" key="1">
    <citation type="journal article" date="2022" name="bioRxiv">
        <title>The genome of the oomycete Peronosclerospora sorghi, a cosmopolitan pathogen of maize and sorghum, is inflated with dispersed pseudogenes.</title>
        <authorList>
            <person name="Fletcher K."/>
            <person name="Martin F."/>
            <person name="Isakeit T."/>
            <person name="Cavanaugh K."/>
            <person name="Magill C."/>
            <person name="Michelmore R."/>
        </authorList>
    </citation>
    <scope>NUCLEOTIDE SEQUENCE [LARGE SCALE GENOMIC DNA]</scope>
    <source>
        <strain evidence="1">P6</strain>
    </source>
</reference>
<name>A0ACC0VPW2_9STRA</name>
<protein>
    <submittedName>
        <fullName evidence="1">Uncharacterized protein</fullName>
    </submittedName>
</protein>
<comment type="caution">
    <text evidence="1">The sequence shown here is derived from an EMBL/GenBank/DDBJ whole genome shotgun (WGS) entry which is preliminary data.</text>
</comment>
<evidence type="ECO:0000313" key="2">
    <source>
        <dbReference type="Proteomes" id="UP001163321"/>
    </source>
</evidence>